<comment type="pathway">
    <text evidence="2">Cofactor biosynthesis; riboflavin biosynthesis.</text>
</comment>
<evidence type="ECO:0000256" key="12">
    <source>
        <dbReference type="ARBA" id="ARBA00049020"/>
    </source>
</evidence>
<feature type="domain" description="Bacterial bifunctional deaminase-reductase C-terminal" evidence="13">
    <location>
        <begin position="41"/>
        <end position="99"/>
    </location>
</feature>
<comment type="catalytic activity">
    <reaction evidence="11">
        <text>2,5-diamino-6-(1-D-ribitylamino)pyrimidin-4(3H)-one 5'-phosphate + NAD(+) = 2,5-diamino-6-(1-D-ribosylamino)pyrimidin-4(3H)-one 5'-phosphate + NADH + H(+)</text>
        <dbReference type="Rhea" id="RHEA:27274"/>
        <dbReference type="ChEBI" id="CHEBI:15378"/>
        <dbReference type="ChEBI" id="CHEBI:57540"/>
        <dbReference type="ChEBI" id="CHEBI:57945"/>
        <dbReference type="ChEBI" id="CHEBI:58890"/>
        <dbReference type="ChEBI" id="CHEBI:59545"/>
        <dbReference type="EC" id="1.1.1.302"/>
    </reaction>
</comment>
<dbReference type="GO" id="GO:0008703">
    <property type="term" value="F:5-amino-6-(5-phosphoribosylamino)uracil reductase activity"/>
    <property type="evidence" value="ECO:0007669"/>
    <property type="project" value="InterPro"/>
</dbReference>
<dbReference type="OrthoDB" id="5432at2759"/>
<evidence type="ECO:0000256" key="3">
    <source>
        <dbReference type="ARBA" id="ARBA00009723"/>
    </source>
</evidence>
<keyword evidence="7" id="KW-0521">NADP</keyword>
<dbReference type="PANTHER" id="PTHR38011:SF7">
    <property type="entry name" value="2,5-DIAMINO-6-RIBOSYLAMINO-4(3H)-PYRIMIDINONE 5'-PHOSPHATE REDUCTASE"/>
    <property type="match status" value="1"/>
</dbReference>
<dbReference type="InterPro" id="IPR024072">
    <property type="entry name" value="DHFR-like_dom_sf"/>
</dbReference>
<evidence type="ECO:0000256" key="11">
    <source>
        <dbReference type="ARBA" id="ARBA00047550"/>
    </source>
</evidence>
<evidence type="ECO:0000256" key="6">
    <source>
        <dbReference type="ARBA" id="ARBA00022619"/>
    </source>
</evidence>
<dbReference type="Proteomes" id="UP000187455">
    <property type="component" value="Unassembled WGS sequence"/>
</dbReference>
<evidence type="ECO:0000313" key="15">
    <source>
        <dbReference type="Proteomes" id="UP000187455"/>
    </source>
</evidence>
<dbReference type="InterPro" id="IPR002734">
    <property type="entry name" value="RibDG_C"/>
</dbReference>
<evidence type="ECO:0000256" key="5">
    <source>
        <dbReference type="ARBA" id="ARBA00015035"/>
    </source>
</evidence>
<proteinExistence type="inferred from homology"/>
<gene>
    <name evidence="14" type="ORF">AYI68_g2305</name>
</gene>
<dbReference type="Pfam" id="PF01872">
    <property type="entry name" value="RibD_C"/>
    <property type="match status" value="1"/>
</dbReference>
<evidence type="ECO:0000256" key="4">
    <source>
        <dbReference type="ARBA" id="ARBA00012851"/>
    </source>
</evidence>
<evidence type="ECO:0000256" key="9">
    <source>
        <dbReference type="ARBA" id="ARBA00030073"/>
    </source>
</evidence>
<comment type="caution">
    <text evidence="14">The sequence shown here is derived from an EMBL/GenBank/DDBJ whole genome shotgun (WGS) entry which is preliminary data.</text>
</comment>
<protein>
    <recommendedName>
        <fullName evidence="5">2,5-diamino-6-ribosylamino-4(3H)-pyrimidinone 5'-phosphate reductase</fullName>
        <ecNumber evidence="4">1.1.1.302</ecNumber>
    </recommendedName>
    <alternativeName>
        <fullName evidence="10">2,5-diamino-6-(5-phospho-D-ribosylamino)pyrimidin-4(3H)-one reductase</fullName>
    </alternativeName>
    <alternativeName>
        <fullName evidence="9">2,5-diamino-6-ribitylamino-4(3H)-pyrimidinone 5'-phosphate synthase</fullName>
    </alternativeName>
</protein>
<evidence type="ECO:0000256" key="8">
    <source>
        <dbReference type="ARBA" id="ARBA00023002"/>
    </source>
</evidence>
<dbReference type="GO" id="GO:0009231">
    <property type="term" value="P:riboflavin biosynthetic process"/>
    <property type="evidence" value="ECO:0007669"/>
    <property type="project" value="UniProtKB-KW"/>
</dbReference>
<keyword evidence="8" id="KW-0560">Oxidoreductase</keyword>
<dbReference type="PANTHER" id="PTHR38011">
    <property type="entry name" value="DIHYDROFOLATE REDUCTASE FAMILY PROTEIN (AFU_ORTHOLOGUE AFUA_8G06820)"/>
    <property type="match status" value="1"/>
</dbReference>
<accession>A0A1R0H300</accession>
<dbReference type="AlphaFoldDB" id="A0A1R0H300"/>
<dbReference type="STRING" id="133383.A0A1R0H300"/>
<evidence type="ECO:0000259" key="13">
    <source>
        <dbReference type="Pfam" id="PF01872"/>
    </source>
</evidence>
<keyword evidence="6" id="KW-0686">Riboflavin biosynthesis</keyword>
<dbReference type="EMBL" id="LSSL01000850">
    <property type="protein sequence ID" value="OLY83552.1"/>
    <property type="molecule type" value="Genomic_DNA"/>
</dbReference>
<sequence>MDPDTVTRYLAKDFWSTVDKKFSSEPASETSTSEDRGYIYPKVTLTFAQTLDGKISASERKQLLISCKESMVLTHYLRNQHDGILVGVGTILNDNPSLNGN</sequence>
<evidence type="ECO:0000256" key="10">
    <source>
        <dbReference type="ARBA" id="ARBA00031630"/>
    </source>
</evidence>
<comment type="similarity">
    <text evidence="3">Belongs to the HTP reductase family.</text>
</comment>
<name>A0A1R0H300_9FUNG</name>
<evidence type="ECO:0000256" key="1">
    <source>
        <dbReference type="ARBA" id="ARBA00003555"/>
    </source>
</evidence>
<dbReference type="InterPro" id="IPR050765">
    <property type="entry name" value="Riboflavin_Biosynth_HTPR"/>
</dbReference>
<evidence type="ECO:0000256" key="7">
    <source>
        <dbReference type="ARBA" id="ARBA00022857"/>
    </source>
</evidence>
<evidence type="ECO:0000256" key="2">
    <source>
        <dbReference type="ARBA" id="ARBA00005104"/>
    </source>
</evidence>
<evidence type="ECO:0000313" key="14">
    <source>
        <dbReference type="EMBL" id="OLY83552.1"/>
    </source>
</evidence>
<dbReference type="Gene3D" id="3.40.430.10">
    <property type="entry name" value="Dihydrofolate Reductase, subunit A"/>
    <property type="match status" value="1"/>
</dbReference>
<comment type="catalytic activity">
    <reaction evidence="12">
        <text>2,5-diamino-6-(1-D-ribitylamino)pyrimidin-4(3H)-one 5'-phosphate + NADP(+) = 2,5-diamino-6-(1-D-ribosylamino)pyrimidin-4(3H)-one 5'-phosphate + NADPH + H(+)</text>
        <dbReference type="Rhea" id="RHEA:27278"/>
        <dbReference type="ChEBI" id="CHEBI:15378"/>
        <dbReference type="ChEBI" id="CHEBI:57783"/>
        <dbReference type="ChEBI" id="CHEBI:58349"/>
        <dbReference type="ChEBI" id="CHEBI:58890"/>
        <dbReference type="ChEBI" id="CHEBI:59545"/>
        <dbReference type="EC" id="1.1.1.302"/>
    </reaction>
</comment>
<dbReference type="EC" id="1.1.1.302" evidence="4"/>
<keyword evidence="15" id="KW-1185">Reference proteome</keyword>
<comment type="function">
    <text evidence="1">Catalyzes an early step in riboflavin biosynthesis, the NADPH-dependent reduction of the ribose side chain of 2,5-diamino-6-ribosylamino-4(3H)-pyrimidinone 5'-phosphate, yielding 2,5-diamino-6-ribitylamino-4(3H)-pyrimidinone 5'-phosphate.</text>
</comment>
<dbReference type="SUPFAM" id="SSF53597">
    <property type="entry name" value="Dihydrofolate reductase-like"/>
    <property type="match status" value="1"/>
</dbReference>
<reference evidence="14 15" key="1">
    <citation type="journal article" date="2016" name="Mol. Biol. Evol.">
        <title>Genome-Wide Survey of Gut Fungi (Harpellales) Reveals the First Horizontally Transferred Ubiquitin Gene from a Mosquito Host.</title>
        <authorList>
            <person name="Wang Y."/>
            <person name="White M.M."/>
            <person name="Kvist S."/>
            <person name="Moncalvo J.M."/>
        </authorList>
    </citation>
    <scope>NUCLEOTIDE SEQUENCE [LARGE SCALE GENOMIC DNA]</scope>
    <source>
        <strain evidence="14 15">ALG-7-W6</strain>
    </source>
</reference>
<organism evidence="14 15">
    <name type="scientific">Smittium mucronatum</name>
    <dbReference type="NCBI Taxonomy" id="133383"/>
    <lineage>
        <taxon>Eukaryota</taxon>
        <taxon>Fungi</taxon>
        <taxon>Fungi incertae sedis</taxon>
        <taxon>Zoopagomycota</taxon>
        <taxon>Kickxellomycotina</taxon>
        <taxon>Harpellomycetes</taxon>
        <taxon>Harpellales</taxon>
        <taxon>Legeriomycetaceae</taxon>
        <taxon>Smittium</taxon>
    </lineage>
</organism>